<evidence type="ECO:0000313" key="1">
    <source>
        <dbReference type="EMBL" id="QQO92937.1"/>
    </source>
</evidence>
<name>A0A7T8EUD5_9CAUD</name>
<protein>
    <submittedName>
        <fullName evidence="1">Uncharacterized protein</fullName>
    </submittedName>
</protein>
<keyword evidence="2" id="KW-1185">Reference proteome</keyword>
<accession>A0A7T8EUD5</accession>
<organism evidence="1 2">
    <name type="scientific">Acinetobacter phage Pipo</name>
    <dbReference type="NCBI Taxonomy" id="2797425"/>
    <lineage>
        <taxon>Viruses</taxon>
        <taxon>Duplodnaviria</taxon>
        <taxon>Heunggongvirae</taxon>
        <taxon>Uroviricota</taxon>
        <taxon>Caudoviricetes</taxon>
        <taxon>Autographivirales</taxon>
        <taxon>Autoscriptoviridae</taxon>
        <taxon>Beijerinckvirinae</taxon>
        <taxon>Friunavirus</taxon>
        <taxon>Friunavirus Pipo</taxon>
    </lineage>
</organism>
<evidence type="ECO:0000313" key="2">
    <source>
        <dbReference type="Proteomes" id="UP000595980"/>
    </source>
</evidence>
<dbReference type="EMBL" id="MW366783">
    <property type="protein sequence ID" value="QQO92937.1"/>
    <property type="molecule type" value="Genomic_DNA"/>
</dbReference>
<dbReference type="Proteomes" id="UP000595980">
    <property type="component" value="Segment"/>
</dbReference>
<sequence>MADKDITFDEYIKLRTFGVKTSLFKKFLITLKAIINHFR</sequence>
<gene>
    <name evidence="1" type="ORF">CPT_Pipo_016</name>
</gene>
<proteinExistence type="predicted"/>
<reference evidence="1 2" key="1">
    <citation type="submission" date="2020-12" db="EMBL/GenBank/DDBJ databases">
        <title>Complete genome sequence of Acinetobacter phage Pipo.</title>
        <authorList>
            <person name="Acevedo Ugarriza L."/>
            <person name="Sun L."/>
            <person name="Liu M."/>
            <person name="Gill J."/>
        </authorList>
    </citation>
    <scope>NUCLEOTIDE SEQUENCE [LARGE SCALE GENOMIC DNA]</scope>
</reference>